<dbReference type="InterPro" id="IPR050535">
    <property type="entry name" value="DNA_Repair-Maintenance_Comp"/>
</dbReference>
<dbReference type="GO" id="GO:0004519">
    <property type="term" value="F:endonuclease activity"/>
    <property type="evidence" value="ECO:0007669"/>
    <property type="project" value="UniProtKB-KW"/>
</dbReference>
<evidence type="ECO:0000256" key="1">
    <source>
        <dbReference type="ARBA" id="ARBA00010555"/>
    </source>
</evidence>
<dbReference type="Pfam" id="PF12320">
    <property type="entry name" value="SbcD_C"/>
    <property type="match status" value="1"/>
</dbReference>
<comment type="caution">
    <text evidence="10">The sequence shown here is derived from an EMBL/GenBank/DDBJ whole genome shotgun (WGS) entry which is preliminary data.</text>
</comment>
<comment type="subunit">
    <text evidence="2 7">Heterodimer of SbcC and SbcD.</text>
</comment>
<keyword evidence="4 7" id="KW-0540">Nuclease</keyword>
<dbReference type="PANTHER" id="PTHR30337:SF0">
    <property type="entry name" value="NUCLEASE SBCCD SUBUNIT D"/>
    <property type="match status" value="1"/>
</dbReference>
<comment type="function">
    <text evidence="7">SbcCD cleaves DNA hairpin structures. These structures can inhibit DNA replication and are intermediates in certain DNA recombination reactions. The complex acts as a 3'-&gt;5' double strand exonuclease that can open hairpins. It also has a 5' single-strand endonuclease activity.</text>
</comment>
<protein>
    <recommendedName>
        <fullName evidence="3 7">Nuclease SbcCD subunit D</fullName>
    </recommendedName>
</protein>
<dbReference type="InterPro" id="IPR041796">
    <property type="entry name" value="Mre11_N"/>
</dbReference>
<dbReference type="InterPro" id="IPR029052">
    <property type="entry name" value="Metallo-depent_PP-like"/>
</dbReference>
<dbReference type="Proteomes" id="UP000472580">
    <property type="component" value="Unassembled WGS sequence"/>
</dbReference>
<evidence type="ECO:0000256" key="2">
    <source>
        <dbReference type="ARBA" id="ARBA00011322"/>
    </source>
</evidence>
<keyword evidence="6 7" id="KW-0269">Exonuclease</keyword>
<evidence type="ECO:0000259" key="8">
    <source>
        <dbReference type="Pfam" id="PF00149"/>
    </source>
</evidence>
<dbReference type="OrthoDB" id="9773856at2"/>
<dbReference type="PANTHER" id="PTHR30337">
    <property type="entry name" value="COMPONENT OF ATP-DEPENDENT DSDNA EXONUCLEASE"/>
    <property type="match status" value="1"/>
</dbReference>
<dbReference type="GO" id="GO:0006310">
    <property type="term" value="P:DNA recombination"/>
    <property type="evidence" value="ECO:0007669"/>
    <property type="project" value="UniProtKB-KW"/>
</dbReference>
<keyword evidence="7" id="KW-0255">Endonuclease</keyword>
<evidence type="ECO:0000256" key="3">
    <source>
        <dbReference type="ARBA" id="ARBA00013365"/>
    </source>
</evidence>
<keyword evidence="5 7" id="KW-0378">Hydrolase</keyword>
<organism evidence="10 11">
    <name type="scientific">Parasutterella muris</name>
    <dbReference type="NCBI Taxonomy" id="2565572"/>
    <lineage>
        <taxon>Bacteria</taxon>
        <taxon>Pseudomonadati</taxon>
        <taxon>Pseudomonadota</taxon>
        <taxon>Betaproteobacteria</taxon>
        <taxon>Burkholderiales</taxon>
        <taxon>Sutterellaceae</taxon>
        <taxon>Parasutterella</taxon>
    </lineage>
</organism>
<comment type="similarity">
    <text evidence="1 7">Belongs to the SbcD family.</text>
</comment>
<dbReference type="EMBL" id="WSRP01000017">
    <property type="protein sequence ID" value="MVX56858.1"/>
    <property type="molecule type" value="Genomic_DNA"/>
</dbReference>
<dbReference type="Pfam" id="PF00149">
    <property type="entry name" value="Metallophos"/>
    <property type="match status" value="1"/>
</dbReference>
<evidence type="ECO:0000256" key="5">
    <source>
        <dbReference type="ARBA" id="ARBA00022801"/>
    </source>
</evidence>
<name>A0A6L6YJK3_9BURK</name>
<dbReference type="InterPro" id="IPR026843">
    <property type="entry name" value="SbcD_C"/>
</dbReference>
<evidence type="ECO:0000259" key="9">
    <source>
        <dbReference type="Pfam" id="PF12320"/>
    </source>
</evidence>
<reference evidence="10 11" key="1">
    <citation type="submission" date="2019-12" db="EMBL/GenBank/DDBJ databases">
        <title>Microbes associate with the intestines of laboratory mice.</title>
        <authorList>
            <person name="Navarre W."/>
            <person name="Wong E."/>
        </authorList>
    </citation>
    <scope>NUCLEOTIDE SEQUENCE [LARGE SCALE GENOMIC DNA]</scope>
    <source>
        <strain evidence="10 11">NM82_D38</strain>
    </source>
</reference>
<evidence type="ECO:0000313" key="11">
    <source>
        <dbReference type="Proteomes" id="UP000472580"/>
    </source>
</evidence>
<dbReference type="SUPFAM" id="SSF56300">
    <property type="entry name" value="Metallo-dependent phosphatases"/>
    <property type="match status" value="1"/>
</dbReference>
<keyword evidence="11" id="KW-1185">Reference proteome</keyword>
<keyword evidence="7" id="KW-0233">DNA recombination</keyword>
<feature type="domain" description="Calcineurin-like phosphoesterase" evidence="8">
    <location>
        <begin position="1"/>
        <end position="106"/>
    </location>
</feature>
<dbReference type="NCBIfam" id="TIGR00619">
    <property type="entry name" value="sbcd"/>
    <property type="match status" value="1"/>
</dbReference>
<sequence length="411" mass="45737">MKILHTSDWHLGRRLYDFDRYDAFEQFLSWLLSTIETEKIDALVVAGDIFDTCVPTHRSQAMYYDFLARLGKTCCRHAVIVGGNHDSPTQLNAPQNILSHLGIYVVGGAESDPAREIVELRDEEGKLEGVVCAIPYLRERDILRIKADSQLSRDEEIVAATKDHYETVVKKAVETIGSSRVPLIATGHLMTANSKVGHDENALYIGSLGIVPSSVFPSVISYLALGHIHKAQLIGGDRTRNYSGAPIPFNFDEASHAKIVRVVEFDKEKVKAVSDLPVPSFDRIVTVRGKLSDIEIQLDQIKVLSEQNPSQPVLAQIIHEDTSSATNLVETVQRLIAGTSIQVVRVEDTARRFASLAEGENVLTIEQLDPMSVFDKRLEQEEVEEEMREKLVAIYRSVVDMAQMGQSFATP</sequence>
<feature type="domain" description="Nuclease SbcCD subunit D C-terminal" evidence="9">
    <location>
        <begin position="282"/>
        <end position="381"/>
    </location>
</feature>
<evidence type="ECO:0000313" key="10">
    <source>
        <dbReference type="EMBL" id="MVX56858.1"/>
    </source>
</evidence>
<dbReference type="CDD" id="cd00840">
    <property type="entry name" value="MPP_Mre11_N"/>
    <property type="match status" value="1"/>
</dbReference>
<dbReference type="InterPro" id="IPR004843">
    <property type="entry name" value="Calcineurin-like_PHP"/>
</dbReference>
<dbReference type="GO" id="GO:0006260">
    <property type="term" value="P:DNA replication"/>
    <property type="evidence" value="ECO:0007669"/>
    <property type="project" value="UniProtKB-KW"/>
</dbReference>
<dbReference type="InterPro" id="IPR004593">
    <property type="entry name" value="SbcD"/>
</dbReference>
<accession>A0A6L6YJK3</accession>
<proteinExistence type="inferred from homology"/>
<dbReference type="RefSeq" id="WP_160335291.1">
    <property type="nucleotide sequence ID" value="NZ_WSRP01000017.1"/>
</dbReference>
<dbReference type="AlphaFoldDB" id="A0A6L6YJK3"/>
<keyword evidence="7" id="KW-0235">DNA replication</keyword>
<evidence type="ECO:0000256" key="4">
    <source>
        <dbReference type="ARBA" id="ARBA00022722"/>
    </source>
</evidence>
<evidence type="ECO:0000256" key="6">
    <source>
        <dbReference type="ARBA" id="ARBA00022839"/>
    </source>
</evidence>
<dbReference type="Gene3D" id="3.60.21.10">
    <property type="match status" value="1"/>
</dbReference>
<evidence type="ECO:0000256" key="7">
    <source>
        <dbReference type="RuleBase" id="RU363069"/>
    </source>
</evidence>
<dbReference type="GO" id="GO:0008408">
    <property type="term" value="F:3'-5' exonuclease activity"/>
    <property type="evidence" value="ECO:0007669"/>
    <property type="project" value="InterPro"/>
</dbReference>
<gene>
    <name evidence="7 10" type="primary">sbcD</name>
    <name evidence="10" type="ORF">E5987_06505</name>
</gene>